<evidence type="ECO:0000259" key="4">
    <source>
        <dbReference type="Pfam" id="PF14214"/>
    </source>
</evidence>
<dbReference type="InterPro" id="IPR006928">
    <property type="entry name" value="Herpes_teg_USP"/>
</dbReference>
<sequence>MPRRKNWRAAEAKRGVKNPKKQRLTDLTWDTGPINSTKSDLDIGDTDTFNNSNSNNMGDTDLHTNINNSNSNNMGDTDLHTNINNSNSNNMGDTNLHSNANNSNLKLLEKSELNKLEISELNILEISELNKLEKSELNKHEQSELNQNSNNNCANQNSNNNCAYQNSNNNSANQNSNNNCANQNSDNNCLKETCHIQTDILSNESNNSYAKKDSHCFIQTNLLQDQNEQFKTNSEQGVSKYYNSFNANFIKFGTFDQYATKFADQSRGNQCTCNCLVFLSLSSLNFDSNTLNLDYILNKGDEIYRKHVQELTTQGLFKNMLLNFDEIPVKIEIPEGIFIINKQNILFGIALQYQELTGFLTLQEAIQNCIKQSNKFLIMIGAICSAVYYYNHTYYFFDTHSHSECALNNPLDSSGKSILIGFADLHDLLSYLYGFYTSLQIDLDSQFEILPVCISNKDTDKDVTKQIKNYFEDQKLRNTKQKKVSYQYMKVPKFVYMKNYMQKRRKNKQFKEKELNAKRYSRKDKNYRKTEAHRKKSQRDNSDIRQMERQRELAAKREARKDENYRRAEAESKKSQRDNPDLRRMERQREFVAKKEARKNENYRRAEAESKKSQRDNPDIRQMERQRELAAKREARKNENFKRNETKKKKIARQDENYRKHESKRDFHRKQEYRSHPENLENERLKKQSSRQKNLDIDRCYEKTVKSTKRKNIDFTDHEKDLKKKRTHGITLDTCIRNFKTKINEGPTYICTSCHQTWFCDSVVNAKTIKMNTPANMSHCFTNFKSVQHIEWICHTCLNAIKRQKIPRFAIANKMGFPQKPKELNLYPLEERLLSLRIPFMQIRQLPRGGQLSVKGNVVNVPVEVQPTINSLPHTLEKSGTISVKLKKKLEFKKCDFSENVRPFAVICALHYLMRTSELYKSSGIEINEDWITEIAKINEEEIPNEKNSTEQEDNQDENDSEHDSDHFSEVDENETHVGNTDTLLDHIPDDNPLCDAGLTFAPGEGQRPISLYSDPDAEYLSFPTIFCGQRRPDNKDRSVSVHYTDIVKWELRSMDRRVAQSVPNIFFKLKKIQLKNISDKVNLALRRCQSEGKKWTAKDVLNPNTVNDLVRLDEGYYIFRSLRNSPVYLEKRKKDLFAMIRQLGLPTWFGSLSSADTNWKDLLRILGKLNDGKEYTDKELEEMDWNQKSKLVQKDPVTCSRYFDYRVQQFMNLVLKSDHDPIGKLTDFFYRVEFQQRGSPHIHILIWIENAPVYESNSNEDVVAFIDKYVSCSLSENDTSLVNLQVHKHSKTCRKKGHPICRFGFPLPPMKATVILEPLKENDDIEKYKAIYKEIQNEINTLHNSEDIDQMTYDMFLDDVLQMNDENYIKAIRSNLSGPKVFLKRKPSEVRVNGYMKTVLIAWQANHDLQFVLDAFACAVYIVSYISKSQKGMSALLDQAAKEARQGNLDLKHQVRHIGNYFSNSVETSAQEATYLTLQMPLTKATRQVVFINTSPQHKRTFLLKQSSALEKLGPDSTEIESDNDIKRYSRRPKQLENWCLADYVSQLELQYPKNLESSDHETEQQENESESENEEANADVIEENNNKIDITLKNGIRIYQRKTPKVIRYVKYNYKTDSENFYRERLMLFYPWRNELSDLQCGHETFEKMYLTVSRLLEKKAKQYEGKVIDLEKAIEEAENDCNENDQIAPATQQVEMEDAEIGPTESEQYVHFNPDRPTEHRLYDMSREVGIEARTVELTNHANRISESDYFDLIRSLNKKQWEFFKHVVTWVKTKHEPFYTFLTGGAGCGKSVVVRTIFQALHRHLCSIEGEDPDDIRILLCAPTGKAAYNINGLTYSQCFPDTTK</sequence>
<dbReference type="Gene3D" id="3.90.70.120">
    <property type="match status" value="1"/>
</dbReference>
<dbReference type="OrthoDB" id="10058496at2759"/>
<feature type="region of interest" description="Disordered" evidence="2">
    <location>
        <begin position="140"/>
        <end position="179"/>
    </location>
</feature>
<protein>
    <recommendedName>
        <fullName evidence="8">ATP-dependent DNA helicase</fullName>
    </recommendedName>
</protein>
<feature type="region of interest" description="Disordered" evidence="2">
    <location>
        <begin position="1557"/>
        <end position="1584"/>
    </location>
</feature>
<dbReference type="Pfam" id="PF13245">
    <property type="entry name" value="AAA_19"/>
    <property type="match status" value="1"/>
</dbReference>
<keyword evidence="7" id="KW-1185">Reference proteome</keyword>
<dbReference type="InterPro" id="IPR025476">
    <property type="entry name" value="Helitron_helicase-like"/>
</dbReference>
<dbReference type="SUPFAM" id="SSF54001">
    <property type="entry name" value="Cysteine proteinases"/>
    <property type="match status" value="1"/>
</dbReference>
<dbReference type="InterPro" id="IPR051055">
    <property type="entry name" value="PIF1_helicase"/>
</dbReference>
<dbReference type="Pfam" id="PF20209">
    <property type="entry name" value="DUF6570"/>
    <property type="match status" value="1"/>
</dbReference>
<evidence type="ECO:0000256" key="1">
    <source>
        <dbReference type="SAM" id="Coils"/>
    </source>
</evidence>
<dbReference type="PANTHER" id="PTHR47642">
    <property type="entry name" value="ATP-DEPENDENT DNA HELICASE"/>
    <property type="match status" value="1"/>
</dbReference>
<feature type="domain" description="DUF6570" evidence="5">
    <location>
        <begin position="803"/>
        <end position="932"/>
    </location>
</feature>
<feature type="region of interest" description="Disordered" evidence="2">
    <location>
        <begin position="942"/>
        <end position="985"/>
    </location>
</feature>
<feature type="region of interest" description="Disordered" evidence="2">
    <location>
        <begin position="505"/>
        <end position="692"/>
    </location>
</feature>
<dbReference type="InterPro" id="IPR027417">
    <property type="entry name" value="P-loop_NTPase"/>
</dbReference>
<evidence type="ECO:0000313" key="7">
    <source>
        <dbReference type="Proteomes" id="UP000596742"/>
    </source>
</evidence>
<dbReference type="EMBL" id="UYJE01001532">
    <property type="protein sequence ID" value="VDI02922.1"/>
    <property type="molecule type" value="Genomic_DNA"/>
</dbReference>
<feature type="compositionally biased region" description="Basic and acidic residues" evidence="2">
    <location>
        <begin position="538"/>
        <end position="644"/>
    </location>
</feature>
<dbReference type="SUPFAM" id="SSF52540">
    <property type="entry name" value="P-loop containing nucleoside triphosphate hydrolases"/>
    <property type="match status" value="1"/>
</dbReference>
<feature type="region of interest" description="Disordered" evidence="2">
    <location>
        <begin position="1"/>
        <end position="98"/>
    </location>
</feature>
<dbReference type="Pfam" id="PF04843">
    <property type="entry name" value="Herpes_teg_N"/>
    <property type="match status" value="1"/>
</dbReference>
<gene>
    <name evidence="6" type="ORF">MGAL_10B076743</name>
</gene>
<proteinExistence type="predicted"/>
<feature type="compositionally biased region" description="Basic and acidic residues" evidence="2">
    <location>
        <begin position="652"/>
        <end position="686"/>
    </location>
</feature>
<dbReference type="Pfam" id="PF14214">
    <property type="entry name" value="Helitron_like_N"/>
    <property type="match status" value="1"/>
</dbReference>
<feature type="compositionally biased region" description="Acidic residues" evidence="2">
    <location>
        <begin position="1566"/>
        <end position="1584"/>
    </location>
</feature>
<evidence type="ECO:0008006" key="8">
    <source>
        <dbReference type="Google" id="ProtNLM"/>
    </source>
</evidence>
<keyword evidence="1" id="KW-0175">Coiled coil</keyword>
<dbReference type="Proteomes" id="UP000596742">
    <property type="component" value="Unassembled WGS sequence"/>
</dbReference>
<feature type="compositionally biased region" description="Basic and acidic residues" evidence="2">
    <location>
        <begin position="509"/>
        <end position="530"/>
    </location>
</feature>
<feature type="domain" description="Peptidase C76" evidence="3">
    <location>
        <begin position="257"/>
        <end position="405"/>
    </location>
</feature>
<feature type="compositionally biased region" description="Basic and acidic residues" evidence="2">
    <location>
        <begin position="962"/>
        <end position="976"/>
    </location>
</feature>
<comment type="caution">
    <text evidence="6">The sequence shown here is derived from an EMBL/GenBank/DDBJ whole genome shotgun (WGS) entry which is preliminary data.</text>
</comment>
<feature type="compositionally biased region" description="Low complexity" evidence="2">
    <location>
        <begin position="146"/>
        <end position="179"/>
    </location>
</feature>
<dbReference type="Gene3D" id="3.40.50.300">
    <property type="entry name" value="P-loop containing nucleotide triphosphate hydrolases"/>
    <property type="match status" value="1"/>
</dbReference>
<feature type="domain" description="Helitron helicase-like" evidence="4">
    <location>
        <begin position="1110"/>
        <end position="1247"/>
    </location>
</feature>
<dbReference type="InterPro" id="IPR038765">
    <property type="entry name" value="Papain-like_cys_pep_sf"/>
</dbReference>
<feature type="compositionally biased region" description="Low complexity" evidence="2">
    <location>
        <begin position="82"/>
        <end position="98"/>
    </location>
</feature>
<accession>A0A8B6CCI3</accession>
<name>A0A8B6CCI3_MYTGA</name>
<evidence type="ECO:0000313" key="6">
    <source>
        <dbReference type="EMBL" id="VDI02922.1"/>
    </source>
</evidence>
<feature type="compositionally biased region" description="Acidic residues" evidence="2">
    <location>
        <begin position="951"/>
        <end position="961"/>
    </location>
</feature>
<organism evidence="6 7">
    <name type="scientific">Mytilus galloprovincialis</name>
    <name type="common">Mediterranean mussel</name>
    <dbReference type="NCBI Taxonomy" id="29158"/>
    <lineage>
        <taxon>Eukaryota</taxon>
        <taxon>Metazoa</taxon>
        <taxon>Spiralia</taxon>
        <taxon>Lophotrochozoa</taxon>
        <taxon>Mollusca</taxon>
        <taxon>Bivalvia</taxon>
        <taxon>Autobranchia</taxon>
        <taxon>Pteriomorphia</taxon>
        <taxon>Mytilida</taxon>
        <taxon>Mytiloidea</taxon>
        <taxon>Mytilidae</taxon>
        <taxon>Mytilinae</taxon>
        <taxon>Mytilus</taxon>
    </lineage>
</organism>
<feature type="coiled-coil region" evidence="1">
    <location>
        <begin position="1656"/>
        <end position="1690"/>
    </location>
</feature>
<evidence type="ECO:0000259" key="3">
    <source>
        <dbReference type="Pfam" id="PF04843"/>
    </source>
</evidence>
<reference evidence="6" key="1">
    <citation type="submission" date="2018-11" db="EMBL/GenBank/DDBJ databases">
        <authorList>
            <person name="Alioto T."/>
            <person name="Alioto T."/>
        </authorList>
    </citation>
    <scope>NUCLEOTIDE SEQUENCE</scope>
</reference>
<evidence type="ECO:0000256" key="2">
    <source>
        <dbReference type="SAM" id="MobiDB-lite"/>
    </source>
</evidence>
<evidence type="ECO:0000259" key="5">
    <source>
        <dbReference type="Pfam" id="PF20209"/>
    </source>
</evidence>
<dbReference type="InterPro" id="IPR046700">
    <property type="entry name" value="DUF6570"/>
</dbReference>
<dbReference type="PANTHER" id="PTHR47642:SF5">
    <property type="entry name" value="ATP-DEPENDENT DNA HELICASE"/>
    <property type="match status" value="1"/>
</dbReference>